<dbReference type="AlphaFoldDB" id="J4H0X3"/>
<feature type="region of interest" description="Disordered" evidence="2">
    <location>
        <begin position="21"/>
        <end position="49"/>
    </location>
</feature>
<dbReference type="OrthoDB" id="2261329at2759"/>
<keyword evidence="4" id="KW-1185">Reference proteome</keyword>
<gene>
    <name evidence="3" type="ORF">FIBRA_01113</name>
</gene>
<dbReference type="RefSeq" id="XP_012178382.1">
    <property type="nucleotide sequence ID" value="XM_012322992.1"/>
</dbReference>
<feature type="compositionally biased region" description="Polar residues" evidence="2">
    <location>
        <begin position="1021"/>
        <end position="1030"/>
    </location>
</feature>
<organism evidence="3 4">
    <name type="scientific">Fibroporia radiculosa</name>
    <dbReference type="NCBI Taxonomy" id="599839"/>
    <lineage>
        <taxon>Eukaryota</taxon>
        <taxon>Fungi</taxon>
        <taxon>Dikarya</taxon>
        <taxon>Basidiomycota</taxon>
        <taxon>Agaricomycotina</taxon>
        <taxon>Agaricomycetes</taxon>
        <taxon>Polyporales</taxon>
        <taxon>Fibroporiaceae</taxon>
        <taxon>Fibroporia</taxon>
    </lineage>
</organism>
<dbReference type="InParanoid" id="J4H0X3"/>
<evidence type="ECO:0000313" key="4">
    <source>
        <dbReference type="Proteomes" id="UP000006352"/>
    </source>
</evidence>
<feature type="region of interest" description="Disordered" evidence="2">
    <location>
        <begin position="1021"/>
        <end position="1071"/>
    </location>
</feature>
<feature type="region of interest" description="Disordered" evidence="2">
    <location>
        <begin position="189"/>
        <end position="222"/>
    </location>
</feature>
<dbReference type="Proteomes" id="UP000006352">
    <property type="component" value="Unassembled WGS sequence"/>
</dbReference>
<reference evidence="3 4" key="1">
    <citation type="journal article" date="2012" name="Appl. Environ. Microbiol.">
        <title>Short-read sequencing for genomic analysis of the brown rot fungus Fibroporia radiculosa.</title>
        <authorList>
            <person name="Tang J.D."/>
            <person name="Perkins A.D."/>
            <person name="Sonstegard T.S."/>
            <person name="Schroeder S.G."/>
            <person name="Burgess S.C."/>
            <person name="Diehl S.V."/>
        </authorList>
    </citation>
    <scope>NUCLEOTIDE SEQUENCE [LARGE SCALE GENOMIC DNA]</scope>
    <source>
        <strain evidence="3 4">TFFH 294</strain>
    </source>
</reference>
<accession>J4H0X3</accession>
<feature type="coiled-coil region" evidence="1">
    <location>
        <begin position="978"/>
        <end position="1005"/>
    </location>
</feature>
<name>J4H0X3_9APHY</name>
<dbReference type="STRING" id="599839.J4H0X3"/>
<evidence type="ECO:0008006" key="5">
    <source>
        <dbReference type="Google" id="ProtNLM"/>
    </source>
</evidence>
<dbReference type="EMBL" id="HE796915">
    <property type="protein sequence ID" value="CCL99099.1"/>
    <property type="molecule type" value="Genomic_DNA"/>
</dbReference>
<dbReference type="GeneID" id="24094010"/>
<feature type="compositionally biased region" description="Basic and acidic residues" evidence="2">
    <location>
        <begin position="368"/>
        <end position="378"/>
    </location>
</feature>
<sequence length="1071" mass="118147">MSSVGDASSEIFSLYSYPEPLTRASSSAQDSNPPITPPDETAFVGRGGHGVARGKLHALQDTVQISSTTPERSPHFLREPRLDALAEVGEPEQDPEPYGPYFSLRPDPTSFASPSGLSRRGTTKELIGRYESITSRSNSVTTAVTTDITPKVRPGAYPAIERKEKGRSPIRQSIRNILSVFKKNKSANSCKEQANFGSPAYTDLGRQRTASSDTRSSSVAPPLKLNIPKERKDFSLCQTPLGPSHARHSGTLFYLSRPASPIIHSTAHGNPSTDIISFKECTDVRSLSISELNLNEQRLLPSDVGELKVFELLFEGRPREKFAANSVPARATWVSAIWDAILQAQDEKSSTSRNAANVVNSLSEETNFESRRSQESRKVCITPMDTVSNMSAKPVNRDRTLPDIPRRPPSPVTQSAPPRLSLKMPPSTPGTSPLMPSVISPLPKPPTTPNKPPFLSPISPPRSQSPSIRNLDQRSVVKQRLAQLESARSSTSSVYDLGPPSPVQTSATPLRTRNLAARREVGRSSSLQEQPGRSKAHTPIIDSYCVPDTPSALSQYSGRLTSLPPTSNTASIDLAPWMRSTDGSVSPCELASSDLGMASPASKYSTDETADQGQTQPSDAPQPARDIQQHRRPIIRLDTSATAWKPPIILRDEPRPEVDNHHSADQHAIMERIDRSVQKLERHNEADATKLVDIRMKVAATLEEVRRQARERDVAGHVDLSTVMEKLDMIRSELKETNEAEEARLQPAERISPAEWSELHAKVDSLVTACHNLQHTELPDAKSSASDESSQQIEEIIYLLRDAQTQWATHTEQQTDSVRYLNELNNWLETFVNHGTSQIETVAAGIHQLCQDLGYASDVQELANEGEPKSSGNLLADIRQLLIQNRDREENSATLHASVNGLIAAVQEDLRKNAEARNMLTTESVVGLIDRQRLDHERMLRTLGTELSNEIRGERLRFVEAMKEATAINVQIHVEEFKKELTREVLIMTQEVGRLQRERQGLEQQIADLFAFFAKQKQAGSLLQPTSRPNVQPARHQIPIPTHMPGSMPSHGQRRPLPSPTVASRPASSLA</sequence>
<feature type="region of interest" description="Disordered" evidence="2">
    <location>
        <begin position="363"/>
        <end position="541"/>
    </location>
</feature>
<feature type="region of interest" description="Disordered" evidence="2">
    <location>
        <begin position="581"/>
        <end position="627"/>
    </location>
</feature>
<proteinExistence type="predicted"/>
<dbReference type="HOGENOM" id="CLU_011049_0_0_1"/>
<feature type="compositionally biased region" description="Polar residues" evidence="2">
    <location>
        <begin position="208"/>
        <end position="219"/>
    </location>
</feature>
<protein>
    <recommendedName>
        <fullName evidence="5">PH domain-containing protein</fullName>
    </recommendedName>
</protein>
<feature type="compositionally biased region" description="Basic and acidic residues" evidence="2">
    <location>
        <begin position="395"/>
        <end position="406"/>
    </location>
</feature>
<feature type="compositionally biased region" description="Pro residues" evidence="2">
    <location>
        <begin position="442"/>
        <end position="460"/>
    </location>
</feature>
<evidence type="ECO:0000256" key="2">
    <source>
        <dbReference type="SAM" id="MobiDB-lite"/>
    </source>
</evidence>
<evidence type="ECO:0000256" key="1">
    <source>
        <dbReference type="SAM" id="Coils"/>
    </source>
</evidence>
<feature type="compositionally biased region" description="Polar residues" evidence="2">
    <location>
        <begin position="23"/>
        <end position="33"/>
    </location>
</feature>
<evidence type="ECO:0000313" key="3">
    <source>
        <dbReference type="EMBL" id="CCL99099.1"/>
    </source>
</evidence>
<keyword evidence="1" id="KW-0175">Coiled coil</keyword>